<dbReference type="EC" id="2.1.2.9" evidence="2"/>
<dbReference type="InterPro" id="IPR036477">
    <property type="entry name" value="Formyl_transf_N_sf"/>
</dbReference>
<dbReference type="PANTHER" id="PTHR11138">
    <property type="entry name" value="METHIONYL-TRNA FORMYLTRANSFERASE"/>
    <property type="match status" value="1"/>
</dbReference>
<protein>
    <recommendedName>
        <fullName evidence="2">methionyl-tRNA formyltransferase</fullName>
        <ecNumber evidence="2">2.1.2.9</ecNumber>
    </recommendedName>
</protein>
<evidence type="ECO:0000259" key="6">
    <source>
        <dbReference type="Pfam" id="PF02911"/>
    </source>
</evidence>
<evidence type="ECO:0000313" key="7">
    <source>
        <dbReference type="EMBL" id="KIR38265.1"/>
    </source>
</evidence>
<dbReference type="InterPro" id="IPR005793">
    <property type="entry name" value="Formyl_trans_C"/>
</dbReference>
<dbReference type="AlphaFoldDB" id="A0A0D0V047"/>
<dbReference type="Proteomes" id="UP000053392">
    <property type="component" value="Unassembled WGS sequence"/>
</dbReference>
<dbReference type="Pfam" id="PF02911">
    <property type="entry name" value="Formyl_trans_C"/>
    <property type="match status" value="1"/>
</dbReference>
<gene>
    <name evidence="7" type="ORF">I313_05838</name>
</gene>
<comment type="similarity">
    <text evidence="1">Belongs to the Fmt family.</text>
</comment>
<dbReference type="PANTHER" id="PTHR11138:SF5">
    <property type="entry name" value="METHIONYL-TRNA FORMYLTRANSFERASE, MITOCHONDRIAL"/>
    <property type="match status" value="1"/>
</dbReference>
<evidence type="ECO:0000256" key="2">
    <source>
        <dbReference type="ARBA" id="ARBA00012261"/>
    </source>
</evidence>
<dbReference type="GO" id="GO:0005739">
    <property type="term" value="C:mitochondrion"/>
    <property type="evidence" value="ECO:0007669"/>
    <property type="project" value="TreeGrafter"/>
</dbReference>
<sequence>MFRAWSRLAQPRDHFLISARKPTKPHWVHTARAAQIPALSASVLPLPPDMILNKQAFLLQIPCKRQARTHSFRCFSATCKRWDAKGPFRILFCGSDEFSVASLKAVHKAKDVWSSIDVVVPAEREIGRGGKHAHHEKYIPALRLYAEQHNLPISIIPPTGLKTWSPPEPFTSSNLNSSHVLLTASFGHIIPLRLLKLFPPIQRLNVHPSLLPRWRGAAPVQWTIANGDEETGVTVQTLVRYALGVDAGDILARAEGIKVPHDARYEIFLPSLAEAGGNLLVDVLRKIKNGTVTITSQDERYITLAPKVTHETSRIHWGDHTAELIDRLHRGFAHQYPVWTSFLDTTAQILSLHPIHPSSLPKALYQPETVRSGTAILYKQGKSRRLFVACARNSWIEVQEIKMAGKKALGIKEWWNGLPKNVRESREVVFQ</sequence>
<evidence type="ECO:0000259" key="5">
    <source>
        <dbReference type="Pfam" id="PF00551"/>
    </source>
</evidence>
<feature type="domain" description="Formyl transferase N-terminal" evidence="5">
    <location>
        <begin position="145"/>
        <end position="283"/>
    </location>
</feature>
<evidence type="ECO:0000256" key="4">
    <source>
        <dbReference type="ARBA" id="ARBA00022917"/>
    </source>
</evidence>
<dbReference type="InterPro" id="IPR041711">
    <property type="entry name" value="Met-tRNA-FMT_N"/>
</dbReference>
<dbReference type="HOGENOM" id="CLU_033347_0_3_1"/>
<evidence type="ECO:0000256" key="1">
    <source>
        <dbReference type="ARBA" id="ARBA00010699"/>
    </source>
</evidence>
<dbReference type="InterPro" id="IPR011034">
    <property type="entry name" value="Formyl_transferase-like_C_sf"/>
</dbReference>
<name>A0A0D0V047_9TREE</name>
<evidence type="ECO:0000313" key="8">
    <source>
        <dbReference type="Proteomes" id="UP000053392"/>
    </source>
</evidence>
<dbReference type="EMBL" id="KN847911">
    <property type="protein sequence ID" value="KIR38265.1"/>
    <property type="molecule type" value="Genomic_DNA"/>
</dbReference>
<keyword evidence="8" id="KW-1185">Reference proteome</keyword>
<dbReference type="SUPFAM" id="SSF50486">
    <property type="entry name" value="FMT C-terminal domain-like"/>
    <property type="match status" value="1"/>
</dbReference>
<organism evidence="7 8">
    <name type="scientific">Cryptococcus deuterogattii Ram5</name>
    <dbReference type="NCBI Taxonomy" id="1296110"/>
    <lineage>
        <taxon>Eukaryota</taxon>
        <taxon>Fungi</taxon>
        <taxon>Dikarya</taxon>
        <taxon>Basidiomycota</taxon>
        <taxon>Agaricomycotina</taxon>
        <taxon>Tremellomycetes</taxon>
        <taxon>Tremellales</taxon>
        <taxon>Cryptococcaceae</taxon>
        <taxon>Cryptococcus</taxon>
        <taxon>Cryptococcus gattii species complex</taxon>
    </lineage>
</organism>
<dbReference type="CDD" id="cd08646">
    <property type="entry name" value="FMT_core_Met-tRNA-FMT_N"/>
    <property type="match status" value="1"/>
</dbReference>
<evidence type="ECO:0000256" key="3">
    <source>
        <dbReference type="ARBA" id="ARBA00022679"/>
    </source>
</evidence>
<dbReference type="GO" id="GO:0004479">
    <property type="term" value="F:methionyl-tRNA formyltransferase activity"/>
    <property type="evidence" value="ECO:0007669"/>
    <property type="project" value="UniProtKB-EC"/>
</dbReference>
<dbReference type="InterPro" id="IPR002376">
    <property type="entry name" value="Formyl_transf_N"/>
</dbReference>
<dbReference type="OrthoDB" id="10268103at2759"/>
<feature type="domain" description="Formyl transferase C-terminal" evidence="6">
    <location>
        <begin position="307"/>
        <end position="418"/>
    </location>
</feature>
<keyword evidence="4" id="KW-0648">Protein biosynthesis</keyword>
<dbReference type="SUPFAM" id="SSF53328">
    <property type="entry name" value="Formyltransferase"/>
    <property type="match status" value="1"/>
</dbReference>
<keyword evidence="3 7" id="KW-0808">Transferase</keyword>
<reference evidence="7 8" key="1">
    <citation type="submission" date="2015-01" db="EMBL/GenBank/DDBJ databases">
        <title>The Genome Sequence of Cryptococcus gattii Ram5.</title>
        <authorList>
            <consortium name="The Broad Institute Genomics Platform"/>
            <person name="Cuomo C."/>
            <person name="Litvintseva A."/>
            <person name="Chen Y."/>
            <person name="Heitman J."/>
            <person name="Sun S."/>
            <person name="Springer D."/>
            <person name="Dromer F."/>
            <person name="Young S."/>
            <person name="Zeng Q."/>
            <person name="Gargeya S."/>
            <person name="Abouelleil A."/>
            <person name="Alvarado L."/>
            <person name="Chapman S.B."/>
            <person name="Gainer-Dewar J."/>
            <person name="Goldberg J."/>
            <person name="Griggs A."/>
            <person name="Gujja S."/>
            <person name="Hansen M."/>
            <person name="Howarth C."/>
            <person name="Imamovic A."/>
            <person name="Larimer J."/>
            <person name="Murphy C."/>
            <person name="Naylor J."/>
            <person name="Pearson M."/>
            <person name="Priest M."/>
            <person name="Roberts A."/>
            <person name="Saif S."/>
            <person name="Shea T."/>
            <person name="Sykes S."/>
            <person name="Wortman J."/>
            <person name="Nusbaum C."/>
            <person name="Birren B."/>
        </authorList>
    </citation>
    <scope>NUCLEOTIDE SEQUENCE [LARGE SCALE GENOMIC DNA]</scope>
    <source>
        <strain evidence="7 8">Ram5</strain>
    </source>
</reference>
<dbReference type="Gene3D" id="3.40.50.12230">
    <property type="match status" value="1"/>
</dbReference>
<dbReference type="Pfam" id="PF00551">
    <property type="entry name" value="Formyl_trans_N"/>
    <property type="match status" value="1"/>
</dbReference>
<accession>A0A0D0V047</accession>
<proteinExistence type="inferred from homology"/>